<dbReference type="Proteomes" id="UP000184287">
    <property type="component" value="Unassembled WGS sequence"/>
</dbReference>
<dbReference type="Gene3D" id="2.30.40.10">
    <property type="entry name" value="Urease, subunit C, domain 1"/>
    <property type="match status" value="1"/>
</dbReference>
<dbReference type="PANTHER" id="PTHR43135:SF3">
    <property type="entry name" value="ALPHA-D-RIBOSE 1-METHYLPHOSPHONATE 5-TRIPHOSPHATE DIPHOSPHATASE"/>
    <property type="match status" value="1"/>
</dbReference>
<dbReference type="InterPro" id="IPR006680">
    <property type="entry name" value="Amidohydro-rel"/>
</dbReference>
<dbReference type="SUPFAM" id="SSF51556">
    <property type="entry name" value="Metallo-dependent hydrolases"/>
    <property type="match status" value="1"/>
</dbReference>
<dbReference type="Pfam" id="PF01979">
    <property type="entry name" value="Amidohydro_1"/>
    <property type="match status" value="1"/>
</dbReference>
<proteinExistence type="predicted"/>
<dbReference type="Gene3D" id="3.20.20.140">
    <property type="entry name" value="Metal-dependent hydrolases"/>
    <property type="match status" value="1"/>
</dbReference>
<evidence type="ECO:0000313" key="3">
    <source>
        <dbReference type="EMBL" id="SHG87464.1"/>
    </source>
</evidence>
<sequence>MLKTTLTTILFLSLTSIFAQHQAYDLIITNARLLDVKTGNIAEDQTIVIHHGRIESLTTGPGKFSAKKTINARGKLVTPAFIDTHIHPTDVFGDYKKAPKFLAKDALKTLRKKLSDEYLPFGTSTVLTMGQPENWLGPLLSWQKDQKASYVDLYLSGGALISKEKRVPYIAHTTVETPSAAKQKILEYHKKGIDRVKLYYRLQKPEFIAAFQTADSLGMGIYGHIGDFSSDYLTINETLDIGLINYEHLATIPNAVIISEKDKTQMEQQFKENFGEINTEARYLAYYLEQFRFIEQNKSVEMNELLDKLAKSKATFSTTIHRLYEQFQPTYYTQPADLLLTAAQTQRSLQNFAFMMKWIKKMSGKGIEIRLGSDGPNGGKVNLSELILFCKYGFSVADAFKIATINGAKAIKIDHETGAIEKGKVANLLIWDQNPFEDHQHFISTKMIVKNGRILDTRPY</sequence>
<dbReference type="AlphaFoldDB" id="A0A1M5ND16"/>
<keyword evidence="4" id="KW-1185">Reference proteome</keyword>
<evidence type="ECO:0000256" key="1">
    <source>
        <dbReference type="SAM" id="SignalP"/>
    </source>
</evidence>
<dbReference type="InterPro" id="IPR051781">
    <property type="entry name" value="Metallo-dep_Hydrolase"/>
</dbReference>
<organism evidence="3 4">
    <name type="scientific">Pedobacter caeni</name>
    <dbReference type="NCBI Taxonomy" id="288992"/>
    <lineage>
        <taxon>Bacteria</taxon>
        <taxon>Pseudomonadati</taxon>
        <taxon>Bacteroidota</taxon>
        <taxon>Sphingobacteriia</taxon>
        <taxon>Sphingobacteriales</taxon>
        <taxon>Sphingobacteriaceae</taxon>
        <taxon>Pedobacter</taxon>
    </lineage>
</organism>
<protein>
    <submittedName>
        <fullName evidence="3">Amidohydrolase family protein</fullName>
    </submittedName>
</protein>
<feature type="domain" description="Amidohydrolase-related" evidence="2">
    <location>
        <begin position="361"/>
        <end position="449"/>
    </location>
</feature>
<feature type="chain" id="PRO_5009912566" evidence="1">
    <location>
        <begin position="20"/>
        <end position="460"/>
    </location>
</feature>
<gene>
    <name evidence="3" type="ORF">SAMN04488522_10894</name>
</gene>
<evidence type="ECO:0000313" key="4">
    <source>
        <dbReference type="Proteomes" id="UP000184287"/>
    </source>
</evidence>
<keyword evidence="1" id="KW-0732">Signal</keyword>
<keyword evidence="3" id="KW-0378">Hydrolase</keyword>
<dbReference type="SUPFAM" id="SSF51338">
    <property type="entry name" value="Composite domain of metallo-dependent hydrolases"/>
    <property type="match status" value="1"/>
</dbReference>
<dbReference type="STRING" id="288992.SAMN04488522_10894"/>
<dbReference type="GO" id="GO:0016810">
    <property type="term" value="F:hydrolase activity, acting on carbon-nitrogen (but not peptide) bonds"/>
    <property type="evidence" value="ECO:0007669"/>
    <property type="project" value="InterPro"/>
</dbReference>
<dbReference type="InterPro" id="IPR032466">
    <property type="entry name" value="Metal_Hydrolase"/>
</dbReference>
<dbReference type="EMBL" id="FQUQ01000008">
    <property type="protein sequence ID" value="SHG87464.1"/>
    <property type="molecule type" value="Genomic_DNA"/>
</dbReference>
<accession>A0A1M5ND16</accession>
<evidence type="ECO:0000259" key="2">
    <source>
        <dbReference type="Pfam" id="PF01979"/>
    </source>
</evidence>
<name>A0A1M5ND16_9SPHI</name>
<dbReference type="PANTHER" id="PTHR43135">
    <property type="entry name" value="ALPHA-D-RIBOSE 1-METHYLPHOSPHONATE 5-TRIPHOSPHATE DIPHOSPHATASE"/>
    <property type="match status" value="1"/>
</dbReference>
<feature type="signal peptide" evidence="1">
    <location>
        <begin position="1"/>
        <end position="19"/>
    </location>
</feature>
<reference evidence="4" key="1">
    <citation type="submission" date="2016-11" db="EMBL/GenBank/DDBJ databases">
        <authorList>
            <person name="Varghese N."/>
            <person name="Submissions S."/>
        </authorList>
    </citation>
    <scope>NUCLEOTIDE SEQUENCE [LARGE SCALE GENOMIC DNA]</scope>
    <source>
        <strain evidence="4">DSM 16990</strain>
    </source>
</reference>
<dbReference type="RefSeq" id="WP_073237927.1">
    <property type="nucleotide sequence ID" value="NZ_FQUQ01000008.1"/>
</dbReference>
<dbReference type="InterPro" id="IPR011059">
    <property type="entry name" value="Metal-dep_hydrolase_composite"/>
</dbReference>
<dbReference type="OrthoDB" id="9797498at2"/>